<keyword evidence="2" id="KW-0732">Signal</keyword>
<evidence type="ECO:0000256" key="1">
    <source>
        <dbReference type="ARBA" id="ARBA00022723"/>
    </source>
</evidence>
<gene>
    <name evidence="5" type="ORF">PG994_005131</name>
</gene>
<dbReference type="InterPro" id="IPR002227">
    <property type="entry name" value="Tyrosinase_Cu-bd"/>
</dbReference>
<dbReference type="PRINTS" id="PR00092">
    <property type="entry name" value="TYROSINASE"/>
</dbReference>
<dbReference type="PANTHER" id="PTHR11474:SF116">
    <property type="entry name" value="TYROSINASE"/>
    <property type="match status" value="1"/>
</dbReference>
<protein>
    <recommendedName>
        <fullName evidence="3 4">Tyrosinase copper-binding domain-containing protein</fullName>
    </recommendedName>
</protein>
<feature type="signal peptide" evidence="2">
    <location>
        <begin position="1"/>
        <end position="16"/>
    </location>
</feature>
<name>A0ABR1VSU4_9PEZI</name>
<dbReference type="InterPro" id="IPR008922">
    <property type="entry name" value="Di-copper_centre_dom_sf"/>
</dbReference>
<sequence>MRFSVLALCGAASVSALAVPSEPSDERATPKPISLAQFGKFKTTTLEEAKSKLAAALKKIGDDLDVLSSTVTTQIDWDSIKDHDNASYVGSAVHHAALATRQSGSCTNPAVRVEWRDLNDQDRDGWVRAVKKLMDLPASGAFTASGAQSRYDDLVAVHYQMTESIHGVAQFLLWHRYYLHLFEDLLRSEAGFTGPLPWWDETRDAGNFAKAPMFTSAYLGAAQLASNGQGFCVTDGAFANKQLTVGGTQCLARGVDESATSNCNQDFINTCNSHPTFSDMAGCAELGPHAYGHNGVGAVMAGVPTSPNDPTFFLHHGFVDHAYRIWQIADPNNRLTQINGCADKANPCTAATAGTVLGSQGLRPTKPSGMSSIPRAGTSVTDTVIKF</sequence>
<dbReference type="PROSITE" id="PS00498">
    <property type="entry name" value="TYROSINASE_2"/>
    <property type="match status" value="1"/>
</dbReference>
<evidence type="ECO:0000313" key="6">
    <source>
        <dbReference type="Proteomes" id="UP001480595"/>
    </source>
</evidence>
<accession>A0ABR1VSU4</accession>
<dbReference type="PANTHER" id="PTHR11474">
    <property type="entry name" value="TYROSINASE FAMILY MEMBER"/>
    <property type="match status" value="1"/>
</dbReference>
<dbReference type="PROSITE" id="PS00497">
    <property type="entry name" value="TYROSINASE_1"/>
    <property type="match status" value="1"/>
</dbReference>
<dbReference type="Gene3D" id="1.10.1280.10">
    <property type="entry name" value="Di-copper center containing domain from catechol oxidase"/>
    <property type="match status" value="1"/>
</dbReference>
<dbReference type="GeneID" id="92089603"/>
<keyword evidence="1" id="KW-0479">Metal-binding</keyword>
<feature type="domain" description="Tyrosinase copper-binding" evidence="3">
    <location>
        <begin position="166"/>
        <end position="183"/>
    </location>
</feature>
<evidence type="ECO:0000313" key="5">
    <source>
        <dbReference type="EMBL" id="KAK8074232.1"/>
    </source>
</evidence>
<dbReference type="InterPro" id="IPR050316">
    <property type="entry name" value="Tyrosinase/Hemocyanin"/>
</dbReference>
<comment type="caution">
    <text evidence="5">The sequence shown here is derived from an EMBL/GenBank/DDBJ whole genome shotgun (WGS) entry which is preliminary data.</text>
</comment>
<dbReference type="RefSeq" id="XP_066718707.1">
    <property type="nucleotide sequence ID" value="XM_066856540.1"/>
</dbReference>
<feature type="domain" description="Tyrosinase copper-binding" evidence="4">
    <location>
        <begin position="309"/>
        <end position="320"/>
    </location>
</feature>
<reference evidence="5 6" key="1">
    <citation type="submission" date="2023-01" db="EMBL/GenBank/DDBJ databases">
        <title>Analysis of 21 Apiospora genomes using comparative genomics revels a genus with tremendous synthesis potential of carbohydrate active enzymes and secondary metabolites.</title>
        <authorList>
            <person name="Sorensen T."/>
        </authorList>
    </citation>
    <scope>NUCLEOTIDE SEQUENCE [LARGE SCALE GENOMIC DNA]</scope>
    <source>
        <strain evidence="5 6">CBS 135458</strain>
    </source>
</reference>
<dbReference type="Proteomes" id="UP001480595">
    <property type="component" value="Unassembled WGS sequence"/>
</dbReference>
<keyword evidence="6" id="KW-1185">Reference proteome</keyword>
<dbReference type="SUPFAM" id="SSF48056">
    <property type="entry name" value="Di-copper centre-containing domain"/>
    <property type="match status" value="1"/>
</dbReference>
<evidence type="ECO:0000259" key="3">
    <source>
        <dbReference type="PROSITE" id="PS00497"/>
    </source>
</evidence>
<dbReference type="EMBL" id="JAQQWL010000005">
    <property type="protein sequence ID" value="KAK8074232.1"/>
    <property type="molecule type" value="Genomic_DNA"/>
</dbReference>
<evidence type="ECO:0000256" key="2">
    <source>
        <dbReference type="SAM" id="SignalP"/>
    </source>
</evidence>
<proteinExistence type="predicted"/>
<feature type="chain" id="PRO_5046225838" description="Tyrosinase copper-binding domain-containing protein" evidence="2">
    <location>
        <begin position="17"/>
        <end position="387"/>
    </location>
</feature>
<evidence type="ECO:0000259" key="4">
    <source>
        <dbReference type="PROSITE" id="PS00498"/>
    </source>
</evidence>
<dbReference type="Pfam" id="PF00264">
    <property type="entry name" value="Tyrosinase"/>
    <property type="match status" value="1"/>
</dbReference>
<organism evidence="5 6">
    <name type="scientific">Apiospora phragmitis</name>
    <dbReference type="NCBI Taxonomy" id="2905665"/>
    <lineage>
        <taxon>Eukaryota</taxon>
        <taxon>Fungi</taxon>
        <taxon>Dikarya</taxon>
        <taxon>Ascomycota</taxon>
        <taxon>Pezizomycotina</taxon>
        <taxon>Sordariomycetes</taxon>
        <taxon>Xylariomycetidae</taxon>
        <taxon>Amphisphaeriales</taxon>
        <taxon>Apiosporaceae</taxon>
        <taxon>Apiospora</taxon>
    </lineage>
</organism>